<organism evidence="2 3">
    <name type="scientific">Liquidambar formosana</name>
    <name type="common">Formosan gum</name>
    <dbReference type="NCBI Taxonomy" id="63359"/>
    <lineage>
        <taxon>Eukaryota</taxon>
        <taxon>Viridiplantae</taxon>
        <taxon>Streptophyta</taxon>
        <taxon>Embryophyta</taxon>
        <taxon>Tracheophyta</taxon>
        <taxon>Spermatophyta</taxon>
        <taxon>Magnoliopsida</taxon>
        <taxon>eudicotyledons</taxon>
        <taxon>Gunneridae</taxon>
        <taxon>Pentapetalae</taxon>
        <taxon>Saxifragales</taxon>
        <taxon>Altingiaceae</taxon>
        <taxon>Liquidambar</taxon>
    </lineage>
</organism>
<sequence length="119" mass="13224">MILLSCCILLKATLWLLFNTFCRGCMECLPARIFWLSSLAIGSSIPQAYLHFSYSEGNRAFDVLAKVAVASLNMEVVWYFSPNFLSPVLDSVGGRATSRGLACQSFFSAHYTKNSFFSV</sequence>
<dbReference type="Proteomes" id="UP001415857">
    <property type="component" value="Unassembled WGS sequence"/>
</dbReference>
<comment type="caution">
    <text evidence="2">The sequence shown here is derived from an EMBL/GenBank/DDBJ whole genome shotgun (WGS) entry which is preliminary data.</text>
</comment>
<gene>
    <name evidence="2" type="ORF">L1049_003892</name>
</gene>
<keyword evidence="1" id="KW-0732">Signal</keyword>
<feature type="chain" id="PRO_5042841291" evidence="1">
    <location>
        <begin position="25"/>
        <end position="119"/>
    </location>
</feature>
<dbReference type="AlphaFoldDB" id="A0AAP0RME0"/>
<feature type="signal peptide" evidence="1">
    <location>
        <begin position="1"/>
        <end position="24"/>
    </location>
</feature>
<evidence type="ECO:0000313" key="3">
    <source>
        <dbReference type="Proteomes" id="UP001415857"/>
    </source>
</evidence>
<reference evidence="2 3" key="1">
    <citation type="journal article" date="2024" name="Plant J.">
        <title>Genome sequences and population genomics reveal climatic adaptation and genomic divergence between two closely related sweetgum species.</title>
        <authorList>
            <person name="Xu W.Q."/>
            <person name="Ren C.Q."/>
            <person name="Zhang X.Y."/>
            <person name="Comes H.P."/>
            <person name="Liu X.H."/>
            <person name="Li Y.G."/>
            <person name="Kettle C.J."/>
            <person name="Jalonen R."/>
            <person name="Gaisberger H."/>
            <person name="Ma Y.Z."/>
            <person name="Qiu Y.X."/>
        </authorList>
    </citation>
    <scope>NUCLEOTIDE SEQUENCE [LARGE SCALE GENOMIC DNA]</scope>
    <source>
        <strain evidence="2">Hangzhou</strain>
    </source>
</reference>
<keyword evidence="3" id="KW-1185">Reference proteome</keyword>
<name>A0AAP0RME0_LIQFO</name>
<proteinExistence type="predicted"/>
<protein>
    <submittedName>
        <fullName evidence="2">Uncharacterized protein</fullName>
    </submittedName>
</protein>
<dbReference type="EMBL" id="JBBPBK010000007">
    <property type="protein sequence ID" value="KAK9281001.1"/>
    <property type="molecule type" value="Genomic_DNA"/>
</dbReference>
<accession>A0AAP0RME0</accession>
<evidence type="ECO:0000256" key="1">
    <source>
        <dbReference type="SAM" id="SignalP"/>
    </source>
</evidence>
<evidence type="ECO:0000313" key="2">
    <source>
        <dbReference type="EMBL" id="KAK9281001.1"/>
    </source>
</evidence>